<proteinExistence type="predicted"/>
<protein>
    <submittedName>
        <fullName evidence="7">MliC family protein</fullName>
    </submittedName>
</protein>
<keyword evidence="8" id="KW-1185">Reference proteome</keyword>
<evidence type="ECO:0000259" key="6">
    <source>
        <dbReference type="Pfam" id="PF09864"/>
    </source>
</evidence>
<accession>A0ABV8D4W0</accession>
<dbReference type="PROSITE" id="PS51257">
    <property type="entry name" value="PROKAR_LIPOPROTEIN"/>
    <property type="match status" value="1"/>
</dbReference>
<evidence type="ECO:0000313" key="8">
    <source>
        <dbReference type="Proteomes" id="UP001595693"/>
    </source>
</evidence>
<dbReference type="InterPro" id="IPR018660">
    <property type="entry name" value="MliC"/>
</dbReference>
<comment type="caution">
    <text evidence="7">The sequence shown here is derived from an EMBL/GenBank/DDBJ whole genome shotgun (WGS) entry which is preliminary data.</text>
</comment>
<evidence type="ECO:0000256" key="4">
    <source>
        <dbReference type="ARBA" id="ARBA00023288"/>
    </source>
</evidence>
<keyword evidence="1 5" id="KW-0732">Signal</keyword>
<sequence length="120" mass="12972">MKKMVSLCSGALATLLMSGCASQPPVMQAFSEPTDRGSMQFACGNGEKVEMQFYPEQGRSVLRRSGWTVELPKQATETGYAFSNGPTTVLGKGNELTIQIGHLAPIWCRSNRPMMVAGVQ</sequence>
<feature type="chain" id="PRO_5045691608" evidence="5">
    <location>
        <begin position="24"/>
        <end position="120"/>
    </location>
</feature>
<keyword evidence="2" id="KW-0472">Membrane</keyword>
<evidence type="ECO:0000256" key="3">
    <source>
        <dbReference type="ARBA" id="ARBA00023139"/>
    </source>
</evidence>
<reference evidence="8" key="1">
    <citation type="journal article" date="2019" name="Int. J. Syst. Evol. Microbiol.">
        <title>The Global Catalogue of Microorganisms (GCM) 10K type strain sequencing project: providing services to taxonomists for standard genome sequencing and annotation.</title>
        <authorList>
            <consortium name="The Broad Institute Genomics Platform"/>
            <consortium name="The Broad Institute Genome Sequencing Center for Infectious Disease"/>
            <person name="Wu L."/>
            <person name="Ma J."/>
        </authorList>
    </citation>
    <scope>NUCLEOTIDE SEQUENCE [LARGE SCALE GENOMIC DNA]</scope>
    <source>
        <strain evidence="8">CCUG 2113</strain>
    </source>
</reference>
<organism evidence="7 8">
    <name type="scientific">Acidovorax facilis</name>
    <dbReference type="NCBI Taxonomy" id="12917"/>
    <lineage>
        <taxon>Bacteria</taxon>
        <taxon>Pseudomonadati</taxon>
        <taxon>Pseudomonadota</taxon>
        <taxon>Betaproteobacteria</taxon>
        <taxon>Burkholderiales</taxon>
        <taxon>Comamonadaceae</taxon>
        <taxon>Acidovorax</taxon>
    </lineage>
</organism>
<name>A0ABV8D4W0_9BURK</name>
<feature type="domain" description="C-type lysozyme inhibitor" evidence="6">
    <location>
        <begin position="41"/>
        <end position="102"/>
    </location>
</feature>
<dbReference type="SUPFAM" id="SSF141488">
    <property type="entry name" value="YdhA-like"/>
    <property type="match status" value="1"/>
</dbReference>
<gene>
    <name evidence="7" type="ORF">ACFOW3_02935</name>
</gene>
<dbReference type="Proteomes" id="UP001595693">
    <property type="component" value="Unassembled WGS sequence"/>
</dbReference>
<keyword evidence="4" id="KW-0449">Lipoprotein</keyword>
<dbReference type="Pfam" id="PF09864">
    <property type="entry name" value="MliC"/>
    <property type="match status" value="1"/>
</dbReference>
<dbReference type="InterPro" id="IPR036328">
    <property type="entry name" value="MliC_sf"/>
</dbReference>
<evidence type="ECO:0000256" key="2">
    <source>
        <dbReference type="ARBA" id="ARBA00023136"/>
    </source>
</evidence>
<evidence type="ECO:0000256" key="1">
    <source>
        <dbReference type="ARBA" id="ARBA00022729"/>
    </source>
</evidence>
<evidence type="ECO:0000313" key="7">
    <source>
        <dbReference type="EMBL" id="MFC3933573.1"/>
    </source>
</evidence>
<evidence type="ECO:0000256" key="5">
    <source>
        <dbReference type="SAM" id="SignalP"/>
    </source>
</evidence>
<dbReference type="RefSeq" id="WP_055394413.1">
    <property type="nucleotide sequence ID" value="NZ_CP192460.1"/>
</dbReference>
<feature type="signal peptide" evidence="5">
    <location>
        <begin position="1"/>
        <end position="23"/>
    </location>
</feature>
<keyword evidence="3" id="KW-0564">Palmitate</keyword>
<dbReference type="EMBL" id="JBHSAJ010000004">
    <property type="protein sequence ID" value="MFC3933573.1"/>
    <property type="molecule type" value="Genomic_DNA"/>
</dbReference>